<accession>A0A6S7JE16</accession>
<dbReference type="InterPro" id="IPR043128">
    <property type="entry name" value="Rev_trsase/Diguanyl_cyclase"/>
</dbReference>
<evidence type="ECO:0000313" key="1">
    <source>
        <dbReference type="EMBL" id="CAB4028591.1"/>
    </source>
</evidence>
<dbReference type="PANTHER" id="PTHR37984:SF11">
    <property type="entry name" value="INTEGRASE CATALYTIC DOMAIN-CONTAINING PROTEIN"/>
    <property type="match status" value="1"/>
</dbReference>
<comment type="caution">
    <text evidence="1">The sequence shown here is derived from an EMBL/GenBank/DDBJ whole genome shotgun (WGS) entry which is preliminary data.</text>
</comment>
<dbReference type="SUPFAM" id="SSF56672">
    <property type="entry name" value="DNA/RNA polymerases"/>
    <property type="match status" value="1"/>
</dbReference>
<name>A0A6S7JE16_PARCT</name>
<dbReference type="AlphaFoldDB" id="A0A6S7JE16"/>
<organism evidence="1 2">
    <name type="scientific">Paramuricea clavata</name>
    <name type="common">Red gorgonian</name>
    <name type="synonym">Violescent sea-whip</name>
    <dbReference type="NCBI Taxonomy" id="317549"/>
    <lineage>
        <taxon>Eukaryota</taxon>
        <taxon>Metazoa</taxon>
        <taxon>Cnidaria</taxon>
        <taxon>Anthozoa</taxon>
        <taxon>Octocorallia</taxon>
        <taxon>Malacalcyonacea</taxon>
        <taxon>Plexauridae</taxon>
        <taxon>Paramuricea</taxon>
    </lineage>
</organism>
<evidence type="ECO:0000313" key="2">
    <source>
        <dbReference type="Proteomes" id="UP001152795"/>
    </source>
</evidence>
<gene>
    <name evidence="1" type="ORF">PACLA_8A073522</name>
</gene>
<dbReference type="Proteomes" id="UP001152795">
    <property type="component" value="Unassembled WGS sequence"/>
</dbReference>
<dbReference type="InterPro" id="IPR050951">
    <property type="entry name" value="Retrovirus_Pol_polyprotein"/>
</dbReference>
<dbReference type="PANTHER" id="PTHR37984">
    <property type="entry name" value="PROTEIN CBG26694"/>
    <property type="match status" value="1"/>
</dbReference>
<protein>
    <submittedName>
        <fullName evidence="1">Uncharacterized protein</fullName>
    </submittedName>
</protein>
<dbReference type="Gene3D" id="3.30.70.270">
    <property type="match status" value="1"/>
</dbReference>
<dbReference type="EMBL" id="CACRXK020015586">
    <property type="protein sequence ID" value="CAB4028591.1"/>
    <property type="molecule type" value="Genomic_DNA"/>
</dbReference>
<dbReference type="OrthoDB" id="1712951at2759"/>
<keyword evidence="2" id="KW-1185">Reference proteome</keyword>
<reference evidence="1" key="1">
    <citation type="submission" date="2020-04" db="EMBL/GenBank/DDBJ databases">
        <authorList>
            <person name="Alioto T."/>
            <person name="Alioto T."/>
            <person name="Gomez Garrido J."/>
        </authorList>
    </citation>
    <scope>NUCLEOTIDE SEQUENCE</scope>
    <source>
        <strain evidence="1">A484AB</strain>
    </source>
</reference>
<sequence>MGACPSAEYFHDAINLVMKEIPDCQNISDNIWLLSKNKKEHLKQLDQLLGTLEGNGISLKFAKCSFAVQQISVLGHIVSNKGIQPDKKNVEAVADASKPKSAAEVRSFLGLACELLFKIYPRLQFVGDRSSPIRAYLQAKVDESWKASASRIERWLLRLRKYNIDVMYQPGVQHLADHLSHLPTKTPWSNMEACGDRFVHYLAEQNTPVFMSTKEIRETADVDHDPETKQIRESIINIQRYKLPQDYKLVGDDLSITKDIVLRRNRIVLPAKL</sequence>
<proteinExistence type="predicted"/>
<dbReference type="InterPro" id="IPR043502">
    <property type="entry name" value="DNA/RNA_pol_sf"/>
</dbReference>